<evidence type="ECO:0000313" key="2">
    <source>
        <dbReference type="WBParaSite" id="TMUE_3000011347.1"/>
    </source>
</evidence>
<name>A0A5S6QWS4_TRIMR</name>
<dbReference type="AlphaFoldDB" id="A0A5S6QWS4"/>
<sequence>MVQRLAVNESWRIQGFPFPSWLPAADGQCRPSLLPSHCWVSVQFALKHTERSRRAEFAWRPSQGATAQKLTFSLQTDCRSCVVFFLSRCRPVPPGELALRTKYAAHYGSYLPIFDFQVT</sequence>
<organism evidence="1 2">
    <name type="scientific">Trichuris muris</name>
    <name type="common">Mouse whipworm</name>
    <dbReference type="NCBI Taxonomy" id="70415"/>
    <lineage>
        <taxon>Eukaryota</taxon>
        <taxon>Metazoa</taxon>
        <taxon>Ecdysozoa</taxon>
        <taxon>Nematoda</taxon>
        <taxon>Enoplea</taxon>
        <taxon>Dorylaimia</taxon>
        <taxon>Trichinellida</taxon>
        <taxon>Trichuridae</taxon>
        <taxon>Trichuris</taxon>
    </lineage>
</organism>
<reference evidence="2" key="1">
    <citation type="submission" date="2019-12" db="UniProtKB">
        <authorList>
            <consortium name="WormBaseParasite"/>
        </authorList>
    </citation>
    <scope>IDENTIFICATION</scope>
</reference>
<proteinExistence type="predicted"/>
<keyword evidence="1" id="KW-1185">Reference proteome</keyword>
<dbReference type="Proteomes" id="UP000046395">
    <property type="component" value="Unassembled WGS sequence"/>
</dbReference>
<dbReference type="WBParaSite" id="TMUE_3000011347.1">
    <property type="protein sequence ID" value="TMUE_3000011347.1"/>
    <property type="gene ID" value="WBGene00292154"/>
</dbReference>
<protein>
    <submittedName>
        <fullName evidence="2">Uncharacterized protein</fullName>
    </submittedName>
</protein>
<accession>A0A5S6QWS4</accession>
<evidence type="ECO:0000313" key="1">
    <source>
        <dbReference type="Proteomes" id="UP000046395"/>
    </source>
</evidence>